<reference evidence="1 2" key="1">
    <citation type="submission" date="2020-09" db="EMBL/GenBank/DDBJ databases">
        <title>De no assembly of potato wild relative species, Solanum commersonii.</title>
        <authorList>
            <person name="Cho K."/>
        </authorList>
    </citation>
    <scope>NUCLEOTIDE SEQUENCE [LARGE SCALE GENOMIC DNA]</scope>
    <source>
        <strain evidence="1">LZ3.2</strain>
        <tissue evidence="1">Leaf</tissue>
    </source>
</reference>
<dbReference type="EMBL" id="JACXVP010000008">
    <property type="protein sequence ID" value="KAG5592332.1"/>
    <property type="molecule type" value="Genomic_DNA"/>
</dbReference>
<proteinExistence type="predicted"/>
<sequence>MFYFQNIGRHILLSSYCVDNDTPLFPVGPNIKIIFDDFLLVSGRLYNMNFFYSKIRGRAISCLLSIRKFMKIKFLPNGCNLRTKRIVLYRSNIFGSYPTRYLLSLSKFPKSFFFLPIHETSIQSTAYIGRRYTVTGVHSLVISAY</sequence>
<keyword evidence="2" id="KW-1185">Reference proteome</keyword>
<name>A0A9J5XYU9_SOLCO</name>
<accession>A0A9J5XYU9</accession>
<gene>
    <name evidence="1" type="ORF">H5410_042846</name>
</gene>
<evidence type="ECO:0000313" key="2">
    <source>
        <dbReference type="Proteomes" id="UP000824120"/>
    </source>
</evidence>
<protein>
    <submittedName>
        <fullName evidence="1">Uncharacterized protein</fullName>
    </submittedName>
</protein>
<dbReference type="AlphaFoldDB" id="A0A9J5XYU9"/>
<evidence type="ECO:0000313" key="1">
    <source>
        <dbReference type="EMBL" id="KAG5592332.1"/>
    </source>
</evidence>
<organism evidence="1 2">
    <name type="scientific">Solanum commersonii</name>
    <name type="common">Commerson's wild potato</name>
    <name type="synonym">Commerson's nightshade</name>
    <dbReference type="NCBI Taxonomy" id="4109"/>
    <lineage>
        <taxon>Eukaryota</taxon>
        <taxon>Viridiplantae</taxon>
        <taxon>Streptophyta</taxon>
        <taxon>Embryophyta</taxon>
        <taxon>Tracheophyta</taxon>
        <taxon>Spermatophyta</taxon>
        <taxon>Magnoliopsida</taxon>
        <taxon>eudicotyledons</taxon>
        <taxon>Gunneridae</taxon>
        <taxon>Pentapetalae</taxon>
        <taxon>asterids</taxon>
        <taxon>lamiids</taxon>
        <taxon>Solanales</taxon>
        <taxon>Solanaceae</taxon>
        <taxon>Solanoideae</taxon>
        <taxon>Solaneae</taxon>
        <taxon>Solanum</taxon>
    </lineage>
</organism>
<dbReference type="Proteomes" id="UP000824120">
    <property type="component" value="Chromosome 8"/>
</dbReference>
<comment type="caution">
    <text evidence="1">The sequence shown here is derived from an EMBL/GenBank/DDBJ whole genome shotgun (WGS) entry which is preliminary data.</text>
</comment>